<keyword evidence="3" id="KW-1185">Reference proteome</keyword>
<accession>A0A6A4HNG0</accession>
<protein>
    <submittedName>
        <fullName evidence="2">Uncharacterized protein</fullName>
    </submittedName>
</protein>
<feature type="chain" id="PRO_5025471025" evidence="1">
    <location>
        <begin position="22"/>
        <end position="118"/>
    </location>
</feature>
<name>A0A6A4HNG0_9AGAR</name>
<evidence type="ECO:0000313" key="2">
    <source>
        <dbReference type="EMBL" id="KAE9398928.1"/>
    </source>
</evidence>
<dbReference type="OrthoDB" id="2973648at2759"/>
<proteinExistence type="predicted"/>
<evidence type="ECO:0000256" key="1">
    <source>
        <dbReference type="SAM" id="SignalP"/>
    </source>
</evidence>
<dbReference type="EMBL" id="ML769475">
    <property type="protein sequence ID" value="KAE9398928.1"/>
    <property type="molecule type" value="Genomic_DNA"/>
</dbReference>
<dbReference type="AlphaFoldDB" id="A0A6A4HNG0"/>
<organism evidence="2 3">
    <name type="scientific">Gymnopus androsaceus JB14</name>
    <dbReference type="NCBI Taxonomy" id="1447944"/>
    <lineage>
        <taxon>Eukaryota</taxon>
        <taxon>Fungi</taxon>
        <taxon>Dikarya</taxon>
        <taxon>Basidiomycota</taxon>
        <taxon>Agaricomycotina</taxon>
        <taxon>Agaricomycetes</taxon>
        <taxon>Agaricomycetidae</taxon>
        <taxon>Agaricales</taxon>
        <taxon>Marasmiineae</taxon>
        <taxon>Omphalotaceae</taxon>
        <taxon>Gymnopus</taxon>
    </lineage>
</organism>
<evidence type="ECO:0000313" key="3">
    <source>
        <dbReference type="Proteomes" id="UP000799118"/>
    </source>
</evidence>
<feature type="signal peptide" evidence="1">
    <location>
        <begin position="1"/>
        <end position="21"/>
    </location>
</feature>
<sequence>MKFTTSLLASALAYFAVSVNAAPAGRSALDVWNPTITSPTAEPSTANEPADVSNGGQVVLAVDGLATQDLSPVFDLAAADGFYTVTVPDDIAPGNDYQVVLFGDSGNISPSFTIVATS</sequence>
<keyword evidence="1" id="KW-0732">Signal</keyword>
<gene>
    <name evidence="2" type="ORF">BT96DRAFT_920420</name>
</gene>
<dbReference type="Proteomes" id="UP000799118">
    <property type="component" value="Unassembled WGS sequence"/>
</dbReference>
<reference evidence="2" key="1">
    <citation type="journal article" date="2019" name="Environ. Microbiol.">
        <title>Fungal ecological strategies reflected in gene transcription - a case study of two litter decomposers.</title>
        <authorList>
            <person name="Barbi F."/>
            <person name="Kohler A."/>
            <person name="Barry K."/>
            <person name="Baskaran P."/>
            <person name="Daum C."/>
            <person name="Fauchery L."/>
            <person name="Ihrmark K."/>
            <person name="Kuo A."/>
            <person name="LaButti K."/>
            <person name="Lipzen A."/>
            <person name="Morin E."/>
            <person name="Grigoriev I.V."/>
            <person name="Henrissat B."/>
            <person name="Lindahl B."/>
            <person name="Martin F."/>
        </authorList>
    </citation>
    <scope>NUCLEOTIDE SEQUENCE</scope>
    <source>
        <strain evidence="2">JB14</strain>
    </source>
</reference>